<sequence>MALPSKSRGPRHKQGHAPLLGSLRRFARVQTPQGVFSLLPHQVRTYGSGPDRCSANLCQRLGLEPARWPVNIASCLAQAGGGALSSVV</sequence>
<name>Q1J3M5_DEIGD</name>
<evidence type="ECO:0000313" key="2">
    <source>
        <dbReference type="Proteomes" id="UP000002431"/>
    </source>
</evidence>
<accession>Q1J3M5</accession>
<reference evidence="1" key="1">
    <citation type="submission" date="2006-04" db="EMBL/GenBank/DDBJ databases">
        <title>Complete sequence of plasmid1 pDGEO01 of Deinococcus geothermalis DSM 11300.</title>
        <authorList>
            <consortium name="US DOE Joint Genome Institute"/>
            <person name="Copeland A."/>
            <person name="Lucas S."/>
            <person name="Lapidus A."/>
            <person name="Barry K."/>
            <person name="Detter J.C."/>
            <person name="Glavina del Rio T."/>
            <person name="Hammon N."/>
            <person name="Israni S."/>
            <person name="Dalin E."/>
            <person name="Tice H."/>
            <person name="Pitluck S."/>
            <person name="Brettin T."/>
            <person name="Bruce D."/>
            <person name="Han C."/>
            <person name="Tapia R."/>
            <person name="Saunders E."/>
            <person name="Gilna P."/>
            <person name="Schmutz J."/>
            <person name="Larimer F."/>
            <person name="Land M."/>
            <person name="Hauser L."/>
            <person name="Kyrpides N."/>
            <person name="Kim E."/>
            <person name="Daly M.J."/>
            <person name="Fredrickson J.K."/>
            <person name="Makarova K.S."/>
            <person name="Gaidamakova E.K."/>
            <person name="Zhai M."/>
            <person name="Richardson P."/>
        </authorList>
    </citation>
    <scope>NUCLEOTIDE SEQUENCE</scope>
    <source>
        <strain evidence="1">DSM 11300</strain>
        <plasmid evidence="1">pDGEO01</plasmid>
    </source>
</reference>
<keyword evidence="1" id="KW-0614">Plasmid</keyword>
<dbReference type="EMBL" id="CP000358">
    <property type="protein sequence ID" value="ABF43909.1"/>
    <property type="molecule type" value="Genomic_DNA"/>
</dbReference>
<geneLocation type="plasmid" evidence="1 2">
    <name>pDGEO01</name>
</geneLocation>
<dbReference type="Proteomes" id="UP000002431">
    <property type="component" value="Plasmid pDGEO01"/>
</dbReference>
<proteinExistence type="predicted"/>
<dbReference type="HOGENOM" id="CLU_2463950_0_0_0"/>
<evidence type="ECO:0000313" key="1">
    <source>
        <dbReference type="EMBL" id="ABF43909.1"/>
    </source>
</evidence>
<dbReference type="KEGG" id="dge:Dgeo_2475"/>
<keyword evidence="2" id="KW-1185">Reference proteome</keyword>
<protein>
    <submittedName>
        <fullName evidence="1">Uncharacterized protein</fullName>
    </submittedName>
</protein>
<organism evidence="1 2">
    <name type="scientific">Deinococcus geothermalis (strain DSM 11300 / CIP 105573 / AG-3a)</name>
    <dbReference type="NCBI Taxonomy" id="319795"/>
    <lineage>
        <taxon>Bacteria</taxon>
        <taxon>Thermotogati</taxon>
        <taxon>Deinococcota</taxon>
        <taxon>Deinococci</taxon>
        <taxon>Deinococcales</taxon>
        <taxon>Deinococcaceae</taxon>
        <taxon>Deinococcus</taxon>
    </lineage>
</organism>
<gene>
    <name evidence="1" type="ordered locus">Dgeo_2475</name>
</gene>
<dbReference type="AlphaFoldDB" id="Q1J3M5"/>